<name>A0A4S4B0C4_9RHOO</name>
<dbReference type="InterPro" id="IPR003593">
    <property type="entry name" value="AAA+_ATPase"/>
</dbReference>
<comment type="caution">
    <text evidence="9">The sequence shown here is derived from an EMBL/GenBank/DDBJ whole genome shotgun (WGS) entry which is preliminary data.</text>
</comment>
<evidence type="ECO:0000259" key="7">
    <source>
        <dbReference type="PROSITE" id="PS50045"/>
    </source>
</evidence>
<accession>A0A4S4B0C4</accession>
<gene>
    <name evidence="9" type="ORF">E6C76_07405</name>
</gene>
<evidence type="ECO:0000313" key="9">
    <source>
        <dbReference type="EMBL" id="THF65938.1"/>
    </source>
</evidence>
<evidence type="ECO:0000256" key="5">
    <source>
        <dbReference type="ARBA" id="ARBA00023163"/>
    </source>
</evidence>
<dbReference type="Pfam" id="PF00158">
    <property type="entry name" value="Sigma54_activat"/>
    <property type="match status" value="1"/>
</dbReference>
<dbReference type="InterPro" id="IPR002197">
    <property type="entry name" value="HTH_Fis"/>
</dbReference>
<dbReference type="PROSITE" id="PS50045">
    <property type="entry name" value="SIGMA54_INTERACT_4"/>
    <property type="match status" value="1"/>
</dbReference>
<dbReference type="InterPro" id="IPR001789">
    <property type="entry name" value="Sig_transdc_resp-reg_receiver"/>
</dbReference>
<evidence type="ECO:0000256" key="3">
    <source>
        <dbReference type="ARBA" id="ARBA00023015"/>
    </source>
</evidence>
<dbReference type="InterPro" id="IPR011006">
    <property type="entry name" value="CheY-like_superfamily"/>
</dbReference>
<dbReference type="GO" id="GO:0005524">
    <property type="term" value="F:ATP binding"/>
    <property type="evidence" value="ECO:0007669"/>
    <property type="project" value="UniProtKB-KW"/>
</dbReference>
<evidence type="ECO:0000256" key="4">
    <source>
        <dbReference type="ARBA" id="ARBA00023125"/>
    </source>
</evidence>
<dbReference type="SUPFAM" id="SSF52172">
    <property type="entry name" value="CheY-like"/>
    <property type="match status" value="1"/>
</dbReference>
<dbReference type="PRINTS" id="PR01590">
    <property type="entry name" value="HTHFIS"/>
</dbReference>
<dbReference type="GO" id="GO:0043565">
    <property type="term" value="F:sequence-specific DNA binding"/>
    <property type="evidence" value="ECO:0007669"/>
    <property type="project" value="InterPro"/>
</dbReference>
<dbReference type="InterPro" id="IPR009057">
    <property type="entry name" value="Homeodomain-like_sf"/>
</dbReference>
<feature type="domain" description="Response regulatory" evidence="8">
    <location>
        <begin position="49"/>
        <end position="163"/>
    </location>
</feature>
<dbReference type="PROSITE" id="PS00688">
    <property type="entry name" value="SIGMA54_INTERACT_3"/>
    <property type="match status" value="1"/>
</dbReference>
<protein>
    <submittedName>
        <fullName evidence="9">Sigma-54-dependent Fis family transcriptional regulator</fullName>
    </submittedName>
</protein>
<keyword evidence="4" id="KW-0238">DNA-binding</keyword>
<organism evidence="9 10">
    <name type="scientific">Pseudothauera nasutitermitis</name>
    <dbReference type="NCBI Taxonomy" id="2565930"/>
    <lineage>
        <taxon>Bacteria</taxon>
        <taxon>Pseudomonadati</taxon>
        <taxon>Pseudomonadota</taxon>
        <taxon>Betaproteobacteria</taxon>
        <taxon>Rhodocyclales</taxon>
        <taxon>Zoogloeaceae</taxon>
        <taxon>Pseudothauera</taxon>
    </lineage>
</organism>
<keyword evidence="10" id="KW-1185">Reference proteome</keyword>
<dbReference type="EMBL" id="SSOC01000003">
    <property type="protein sequence ID" value="THF65938.1"/>
    <property type="molecule type" value="Genomic_DNA"/>
</dbReference>
<dbReference type="CDD" id="cd00156">
    <property type="entry name" value="REC"/>
    <property type="match status" value="1"/>
</dbReference>
<dbReference type="InterPro" id="IPR025662">
    <property type="entry name" value="Sigma_54_int_dom_ATP-bd_1"/>
</dbReference>
<evidence type="ECO:0000313" key="10">
    <source>
        <dbReference type="Proteomes" id="UP000308430"/>
    </source>
</evidence>
<dbReference type="GO" id="GO:0006355">
    <property type="term" value="P:regulation of DNA-templated transcription"/>
    <property type="evidence" value="ECO:0007669"/>
    <property type="project" value="InterPro"/>
</dbReference>
<dbReference type="Pfam" id="PF00072">
    <property type="entry name" value="Response_reg"/>
    <property type="match status" value="1"/>
</dbReference>
<dbReference type="Gene3D" id="1.10.8.60">
    <property type="match status" value="1"/>
</dbReference>
<proteinExistence type="predicted"/>
<reference evidence="9 10" key="1">
    <citation type="submission" date="2019-04" db="EMBL/GenBank/DDBJ databases">
        <title>Azoarcus nasutitermitis sp. nov. isolated from termite nest.</title>
        <authorList>
            <person name="Lin S.-Y."/>
            <person name="Hameed A."/>
            <person name="Hsu Y.-H."/>
            <person name="Young C.-C."/>
        </authorList>
    </citation>
    <scope>NUCLEOTIDE SEQUENCE [LARGE SCALE GENOMIC DNA]</scope>
    <source>
        <strain evidence="9 10">CC-YHH838</strain>
    </source>
</reference>
<dbReference type="InterPro" id="IPR025944">
    <property type="entry name" value="Sigma_54_int_dom_CS"/>
</dbReference>
<keyword evidence="6" id="KW-0597">Phosphoprotein</keyword>
<dbReference type="PROSITE" id="PS00675">
    <property type="entry name" value="SIGMA54_INTERACT_1"/>
    <property type="match status" value="1"/>
</dbReference>
<dbReference type="PANTHER" id="PTHR32071">
    <property type="entry name" value="TRANSCRIPTIONAL REGULATORY PROTEIN"/>
    <property type="match status" value="1"/>
</dbReference>
<dbReference type="Pfam" id="PF25601">
    <property type="entry name" value="AAA_lid_14"/>
    <property type="match status" value="1"/>
</dbReference>
<keyword evidence="5" id="KW-0804">Transcription</keyword>
<keyword evidence="1" id="KW-0547">Nucleotide-binding</keyword>
<dbReference type="PANTHER" id="PTHR32071:SF91">
    <property type="entry name" value="TUNGSTATE-RESPONSIVE TWO COMPONENT SIGMA54-DEPENDENT SIGNAL TRANSDUCTION SYSTEM RESPONSE REGULATOR FIS FAMILY"/>
    <property type="match status" value="1"/>
</dbReference>
<evidence type="ECO:0000256" key="6">
    <source>
        <dbReference type="PROSITE-ProRule" id="PRU00169"/>
    </source>
</evidence>
<dbReference type="Gene3D" id="1.10.10.60">
    <property type="entry name" value="Homeodomain-like"/>
    <property type="match status" value="1"/>
</dbReference>
<dbReference type="GO" id="GO:0000160">
    <property type="term" value="P:phosphorelay signal transduction system"/>
    <property type="evidence" value="ECO:0007669"/>
    <property type="project" value="InterPro"/>
</dbReference>
<dbReference type="Pfam" id="PF02954">
    <property type="entry name" value="HTH_8"/>
    <property type="match status" value="1"/>
</dbReference>
<dbReference type="InterPro" id="IPR058031">
    <property type="entry name" value="AAA_lid_NorR"/>
</dbReference>
<dbReference type="FunFam" id="3.40.50.300:FF:000006">
    <property type="entry name" value="DNA-binding transcriptional regulator NtrC"/>
    <property type="match status" value="1"/>
</dbReference>
<dbReference type="AlphaFoldDB" id="A0A4S4B0C4"/>
<dbReference type="SMART" id="SM00448">
    <property type="entry name" value="REC"/>
    <property type="match status" value="1"/>
</dbReference>
<dbReference type="Gene3D" id="3.40.50.300">
    <property type="entry name" value="P-loop containing nucleotide triphosphate hydrolases"/>
    <property type="match status" value="1"/>
</dbReference>
<dbReference type="Proteomes" id="UP000308430">
    <property type="component" value="Unassembled WGS sequence"/>
</dbReference>
<dbReference type="CDD" id="cd00009">
    <property type="entry name" value="AAA"/>
    <property type="match status" value="1"/>
</dbReference>
<dbReference type="SUPFAM" id="SSF52540">
    <property type="entry name" value="P-loop containing nucleoside triphosphate hydrolases"/>
    <property type="match status" value="1"/>
</dbReference>
<dbReference type="PROSITE" id="PS50110">
    <property type="entry name" value="RESPONSE_REGULATORY"/>
    <property type="match status" value="1"/>
</dbReference>
<dbReference type="SMART" id="SM00382">
    <property type="entry name" value="AAA"/>
    <property type="match status" value="1"/>
</dbReference>
<dbReference type="SUPFAM" id="SSF46689">
    <property type="entry name" value="Homeodomain-like"/>
    <property type="match status" value="1"/>
</dbReference>
<feature type="domain" description="Sigma-54 factor interaction" evidence="7">
    <location>
        <begin position="189"/>
        <end position="418"/>
    </location>
</feature>
<evidence type="ECO:0000256" key="1">
    <source>
        <dbReference type="ARBA" id="ARBA00022741"/>
    </source>
</evidence>
<evidence type="ECO:0000259" key="8">
    <source>
        <dbReference type="PROSITE" id="PS50110"/>
    </source>
</evidence>
<dbReference type="Gene3D" id="3.40.50.2300">
    <property type="match status" value="1"/>
</dbReference>
<evidence type="ECO:0000256" key="2">
    <source>
        <dbReference type="ARBA" id="ARBA00022840"/>
    </source>
</evidence>
<feature type="modified residue" description="4-aspartylphosphate" evidence="6">
    <location>
        <position position="98"/>
    </location>
</feature>
<keyword evidence="2" id="KW-0067">ATP-binding</keyword>
<sequence>MRSAFARRFRNFPRHAAHVLPESASCSRAFARIRSPERPVSEIPPTEGSILVVDDESGMRSFLSRALALRGYTVELAGSAEEGAQKFEHTHFDLIVLDIALPGKAGIEWLKELKADGFAGDVILITAFADMETAIDALRAGASDFILKPFRVDQIANAIQRCTERTRLSRENYLLRRQVAESARGDDGMVGSSPAIARLRQILQRIAPTPSTVLIQGESGVGKEVVARALHQGSPRAGKPFVPVNCAAISAELIESELFGHVKGAFTGAREARNGLFHYAHGGTLFLDEIGELPLALQSRLLRVLEERRVRPLGSETEVPVDVRVLAATNRNLRAEVEACRFREDLFYRLEVITLTVPPLRERAEDIPALAAAFMSQLSMQLGVPPLLVRPEVSERLRAYPWPGNVRELRNFIERSLLFGEFPLDSLAGAGARTEPGVARVEASPLPLGEVEKHHILAVLEHCGGNKTRAAELLGVSRKTLERKCAEWAV</sequence>
<dbReference type="PROSITE" id="PS00676">
    <property type="entry name" value="SIGMA54_INTERACT_2"/>
    <property type="match status" value="1"/>
</dbReference>
<dbReference type="InterPro" id="IPR025943">
    <property type="entry name" value="Sigma_54_int_dom_ATP-bd_2"/>
</dbReference>
<dbReference type="OrthoDB" id="9761705at2"/>
<dbReference type="InterPro" id="IPR002078">
    <property type="entry name" value="Sigma_54_int"/>
</dbReference>
<keyword evidence="3" id="KW-0805">Transcription regulation</keyword>
<dbReference type="InterPro" id="IPR027417">
    <property type="entry name" value="P-loop_NTPase"/>
</dbReference>